<sequence>MDKLKESLWDWRQPQLVSLIITVLIVFILSLVIYFKVKKTKADKAPKGIVQIAEAYVGSFEKNFESVAGPEKLKVTKFYILALGTFLLIGNSVVLLGFEPIVTSYSVPFTIAIFTWFGVMLIGSIYSKWRFYAKLLIPTELIGKLSIIISLSFRIYGNIIGGSAILAATYVASGFAWQLAFSVSADQTWYFFALILTPFLHFYFDVFGSVLQAFIFALLTSVYWVSEADVEETKKTNSTTKKISFKNWTKKKVESIY</sequence>
<evidence type="ECO:0000313" key="2">
    <source>
        <dbReference type="Proteomes" id="UP001213039"/>
    </source>
</evidence>
<proteinExistence type="predicted"/>
<dbReference type="Proteomes" id="UP001213039">
    <property type="component" value="Chromosome"/>
</dbReference>
<organism evidence="1 2">
    <name type="scientific">Mycoplasmopsis edwardii</name>
    <dbReference type="NCBI Taxonomy" id="53558"/>
    <lineage>
        <taxon>Bacteria</taxon>
        <taxon>Bacillati</taxon>
        <taxon>Mycoplasmatota</taxon>
        <taxon>Mycoplasmoidales</taxon>
        <taxon>Metamycoplasmataceae</taxon>
        <taxon>Mycoplasmopsis</taxon>
    </lineage>
</organism>
<dbReference type="EMBL" id="CP114370">
    <property type="protein sequence ID" value="WBP83873.1"/>
    <property type="molecule type" value="Genomic_DNA"/>
</dbReference>
<evidence type="ECO:0000313" key="1">
    <source>
        <dbReference type="EMBL" id="WBP83873.1"/>
    </source>
</evidence>
<name>A0ACD4PIM6_9BACT</name>
<keyword evidence="2" id="KW-1185">Reference proteome</keyword>
<protein>
    <submittedName>
        <fullName evidence="1">F0F1 ATP synthase subunit A</fullName>
    </submittedName>
</protein>
<accession>A0ACD4PIM6</accession>
<gene>
    <name evidence="1" type="ORF">Me_995_000499</name>
</gene>
<reference evidence="1" key="1">
    <citation type="submission" date="2022-12" db="EMBL/GenBank/DDBJ databases">
        <authorList>
            <consortium name="Asia Pacific Centre for Animal Health"/>
            <person name="Klose S.M."/>
            <person name="Legione A.R."/>
            <person name="Monotti I."/>
            <person name="Bushell R."/>
            <person name="Marenda M.S."/>
            <person name="Sugiyama T."/>
            <person name="Browning G.F."/>
            <person name="Vaz P.K."/>
        </authorList>
    </citation>
    <scope>NUCLEOTIDE SEQUENCE</scope>
    <source>
        <strain evidence="1">Felid995</strain>
    </source>
</reference>